<gene>
    <name evidence="4" type="ORF">ZOSMA_161G00250</name>
</gene>
<dbReference type="PROSITE" id="PS50296">
    <property type="entry name" value="SUI1"/>
    <property type="match status" value="1"/>
</dbReference>
<dbReference type="InterPro" id="IPR001950">
    <property type="entry name" value="SUI1"/>
</dbReference>
<dbReference type="InterPro" id="IPR036877">
    <property type="entry name" value="SUI1_dom_sf"/>
</dbReference>
<keyword evidence="1" id="KW-0963">Cytoplasm</keyword>
<dbReference type="InterPro" id="IPR058886">
    <property type="entry name" value="SWIB_eIF2D"/>
</dbReference>
<feature type="region of interest" description="Disordered" evidence="2">
    <location>
        <begin position="1"/>
        <end position="23"/>
    </location>
</feature>
<evidence type="ECO:0000256" key="1">
    <source>
        <dbReference type="ARBA" id="ARBA00022490"/>
    </source>
</evidence>
<dbReference type="OrthoDB" id="199771at2759"/>
<dbReference type="CDD" id="cd11610">
    <property type="entry name" value="eIF2D_N"/>
    <property type="match status" value="1"/>
</dbReference>
<dbReference type="InterPro" id="IPR036885">
    <property type="entry name" value="SWIB_MDM2_dom_sf"/>
</dbReference>
<dbReference type="GO" id="GO:0001731">
    <property type="term" value="P:formation of translation preinitiation complex"/>
    <property type="evidence" value="ECO:0000318"/>
    <property type="project" value="GO_Central"/>
</dbReference>
<dbReference type="PANTHER" id="PTHR12217:SF4">
    <property type="entry name" value="EUKARYOTIC TRANSLATION INITIATION FACTOR 2D"/>
    <property type="match status" value="1"/>
</dbReference>
<dbReference type="InterPro" id="IPR015947">
    <property type="entry name" value="PUA-like_sf"/>
</dbReference>
<name>A0A0K9PUC3_ZOSMR</name>
<protein>
    <submittedName>
        <fullName evidence="4">Eukaryotic translation initiation factor 2D</fullName>
    </submittedName>
</protein>
<dbReference type="CDD" id="cd11608">
    <property type="entry name" value="eIF2D_C"/>
    <property type="match status" value="1"/>
</dbReference>
<dbReference type="PANTHER" id="PTHR12217">
    <property type="entry name" value="EUKARYOTIC TRANSLATION INITIATION FACTOR 2D"/>
    <property type="match status" value="1"/>
</dbReference>
<dbReference type="FunFam" id="3.30.780.10:FF:000008">
    <property type="entry name" value="eukaryotic translation initiation factor 2D"/>
    <property type="match status" value="1"/>
</dbReference>
<dbReference type="InterPro" id="IPR041366">
    <property type="entry name" value="Pre-PUA"/>
</dbReference>
<dbReference type="Pfam" id="PF25304">
    <property type="entry name" value="WHD_eIF2D"/>
    <property type="match status" value="1"/>
</dbReference>
<feature type="region of interest" description="Disordered" evidence="2">
    <location>
        <begin position="434"/>
        <end position="461"/>
    </location>
</feature>
<dbReference type="Pfam" id="PF26291">
    <property type="entry name" value="SWIB_eIF2D"/>
    <property type="match status" value="1"/>
</dbReference>
<evidence type="ECO:0000313" key="4">
    <source>
        <dbReference type="EMBL" id="KMZ72576.1"/>
    </source>
</evidence>
<comment type="caution">
    <text evidence="4">The sequence shown here is derived from an EMBL/GenBank/DDBJ whole genome shotgun (WGS) entry which is preliminary data.</text>
</comment>
<proteinExistence type="predicted"/>
<dbReference type="InterPro" id="IPR039759">
    <property type="entry name" value="eIF2D_SUI1"/>
</dbReference>
<dbReference type="SUPFAM" id="SSF47592">
    <property type="entry name" value="SWIB/MDM2 domain"/>
    <property type="match status" value="1"/>
</dbReference>
<organism evidence="4 5">
    <name type="scientific">Zostera marina</name>
    <name type="common">Eelgrass</name>
    <dbReference type="NCBI Taxonomy" id="29655"/>
    <lineage>
        <taxon>Eukaryota</taxon>
        <taxon>Viridiplantae</taxon>
        <taxon>Streptophyta</taxon>
        <taxon>Embryophyta</taxon>
        <taxon>Tracheophyta</taxon>
        <taxon>Spermatophyta</taxon>
        <taxon>Magnoliopsida</taxon>
        <taxon>Liliopsida</taxon>
        <taxon>Zosteraceae</taxon>
        <taxon>Zostera</taxon>
    </lineage>
</organism>
<dbReference type="FunFam" id="3.10.400.20:FF:000003">
    <property type="entry name" value="Eukaryotic translation initiation factor 2D isoform A"/>
    <property type="match status" value="1"/>
</dbReference>
<dbReference type="Gene3D" id="3.30.780.10">
    <property type="entry name" value="SUI1-like domain"/>
    <property type="match status" value="1"/>
</dbReference>
<accession>A0A0K9PUC3</accession>
<dbReference type="EMBL" id="LFYR01000624">
    <property type="protein sequence ID" value="KMZ72576.1"/>
    <property type="molecule type" value="Genomic_DNA"/>
</dbReference>
<dbReference type="OMA" id="MFLKPYR"/>
<dbReference type="Pfam" id="PF26292">
    <property type="entry name" value="PUA_elF2D"/>
    <property type="match status" value="1"/>
</dbReference>
<dbReference type="InterPro" id="IPR057429">
    <property type="entry name" value="WH_eIF2D"/>
</dbReference>
<dbReference type="GO" id="GO:0003743">
    <property type="term" value="F:translation initiation factor activity"/>
    <property type="evidence" value="ECO:0000318"/>
    <property type="project" value="GO_Central"/>
</dbReference>
<dbReference type="PROSITE" id="PS50890">
    <property type="entry name" value="PUA"/>
    <property type="match status" value="1"/>
</dbReference>
<dbReference type="CDD" id="cd21156">
    <property type="entry name" value="PUA_eIF2d-like"/>
    <property type="match status" value="1"/>
</dbReference>
<dbReference type="AlphaFoldDB" id="A0A0K9PUC3"/>
<dbReference type="STRING" id="29655.A0A0K9PUC3"/>
<evidence type="ECO:0000256" key="2">
    <source>
        <dbReference type="SAM" id="MobiDB-lite"/>
    </source>
</evidence>
<feature type="domain" description="SUI1" evidence="3">
    <location>
        <begin position="579"/>
        <end position="651"/>
    </location>
</feature>
<dbReference type="InterPro" id="IPR039757">
    <property type="entry name" value="EIF2D"/>
</dbReference>
<keyword evidence="4" id="KW-0396">Initiation factor</keyword>
<dbReference type="SUPFAM" id="SSF55159">
    <property type="entry name" value="eIF1-like"/>
    <property type="match status" value="1"/>
</dbReference>
<keyword evidence="4" id="KW-0648">Protein biosynthesis</keyword>
<dbReference type="Proteomes" id="UP000036987">
    <property type="component" value="Unassembled WGS sequence"/>
</dbReference>
<dbReference type="Gene3D" id="3.10.400.20">
    <property type="match status" value="1"/>
</dbReference>
<sequence>MSEDERMNSAGLNQAQSQNLKTQQEIKRLIRIRVLRSESHSSGSVRKTVPRRDNRRPQWFKTEKYRPVEATMFKKPVEARSQQRLSGADRKKLKRTIKERFLNASDADIDVLFPPKTEIILGKLMNRAHVYGVEGGTPMFFDVDGRGTQIFPTVYALWQLPELLPAFMLKGSEVSHYIIGGADLMFPGIRIPEEGFPSFTAGEIWAIKVPGNMAPIAVGVTAMSSSEALKAGLRGKALFINHYYHDSLWASADSPYVPNEGFYIDVVVEDPALSSPSKTVEGLDEPPRDLANIITEPGVGGSTHSELGKEISDELTSSMTDLKIEGSGLVEQTNNQNQNLSLEEVDALLERCLLQALHTTVKDKDLPLAGSMLWSSHLLPCRPPGVTLDIKKSSHKKLSKWLMSKSSSGLITAKEDKHKKEIIIQSVNRVHPNYTSFRPEKRQADVRQQSSDVPASEGSTKKSQIDVMEIFKSSTHVNSIFTSVGADTGQFYTASEVTNIVFRYVEMENLVKPSNPAIVILNPVLCDALYKGAVKKGSAYPSEIHKKDLGATFLKRMQVHHSVTRKGESTICKGAIRNVQILTERRQGNKKVTKVSGFETFLINPEALASELQKKFACSTTVTELPGKKGHEVLIQGGVIEDLAKQLVGHYGIPKRYIEVLDKTRR</sequence>
<dbReference type="Pfam" id="PF17832">
    <property type="entry name" value="Pre-PUA"/>
    <property type="match status" value="1"/>
</dbReference>
<evidence type="ECO:0000259" key="3">
    <source>
        <dbReference type="PROSITE" id="PS50296"/>
    </source>
</evidence>
<feature type="compositionally biased region" description="Polar residues" evidence="2">
    <location>
        <begin position="446"/>
        <end position="458"/>
    </location>
</feature>
<reference evidence="5" key="1">
    <citation type="journal article" date="2016" name="Nature">
        <title>The genome of the seagrass Zostera marina reveals angiosperm adaptation to the sea.</title>
        <authorList>
            <person name="Olsen J.L."/>
            <person name="Rouze P."/>
            <person name="Verhelst B."/>
            <person name="Lin Y.-C."/>
            <person name="Bayer T."/>
            <person name="Collen J."/>
            <person name="Dattolo E."/>
            <person name="De Paoli E."/>
            <person name="Dittami S."/>
            <person name="Maumus F."/>
            <person name="Michel G."/>
            <person name="Kersting A."/>
            <person name="Lauritano C."/>
            <person name="Lohaus R."/>
            <person name="Toepel M."/>
            <person name="Tonon T."/>
            <person name="Vanneste K."/>
            <person name="Amirebrahimi M."/>
            <person name="Brakel J."/>
            <person name="Bostroem C."/>
            <person name="Chovatia M."/>
            <person name="Grimwood J."/>
            <person name="Jenkins J.W."/>
            <person name="Jueterbock A."/>
            <person name="Mraz A."/>
            <person name="Stam W.T."/>
            <person name="Tice H."/>
            <person name="Bornberg-Bauer E."/>
            <person name="Green P.J."/>
            <person name="Pearson G.A."/>
            <person name="Procaccini G."/>
            <person name="Duarte C.M."/>
            <person name="Schmutz J."/>
            <person name="Reusch T.B.H."/>
            <person name="Van de Peer Y."/>
        </authorList>
    </citation>
    <scope>NUCLEOTIDE SEQUENCE [LARGE SCALE GENOMIC DNA]</scope>
    <source>
        <strain evidence="5">cv. Finnish</strain>
    </source>
</reference>
<dbReference type="InterPro" id="IPR048247">
    <property type="entry name" value="eIF2D_N"/>
</dbReference>
<keyword evidence="5" id="KW-1185">Reference proteome</keyword>
<dbReference type="Pfam" id="PF01253">
    <property type="entry name" value="SUI1"/>
    <property type="match status" value="1"/>
</dbReference>
<dbReference type="InterPro" id="IPR048248">
    <property type="entry name" value="PUA_eIF2d-like"/>
</dbReference>
<evidence type="ECO:0000313" key="5">
    <source>
        <dbReference type="Proteomes" id="UP000036987"/>
    </source>
</evidence>
<feature type="compositionally biased region" description="Polar residues" evidence="2">
    <location>
        <begin position="10"/>
        <end position="23"/>
    </location>
</feature>
<dbReference type="SUPFAM" id="SSF88697">
    <property type="entry name" value="PUA domain-like"/>
    <property type="match status" value="1"/>
</dbReference>